<evidence type="ECO:0000313" key="2">
    <source>
        <dbReference type="EMBL" id="KAH9383459.1"/>
    </source>
</evidence>
<dbReference type="AlphaFoldDB" id="A0A9J6H725"/>
<name>A0A9J6H725_HAELO</name>
<dbReference type="GO" id="GO:0005230">
    <property type="term" value="F:extracellular ligand-gated monoatomic ion channel activity"/>
    <property type="evidence" value="ECO:0007669"/>
    <property type="project" value="InterPro"/>
</dbReference>
<gene>
    <name evidence="2" type="ORF">HPB48_024968</name>
</gene>
<dbReference type="VEuPathDB" id="VectorBase:HLOH_048868"/>
<protein>
    <recommendedName>
        <fullName evidence="1">Neurotransmitter-gated ion-channel ligand-binding domain-containing protein</fullName>
    </recommendedName>
</protein>
<dbReference type="EMBL" id="JABSTR010001132">
    <property type="protein sequence ID" value="KAH9383459.1"/>
    <property type="molecule type" value="Genomic_DNA"/>
</dbReference>
<dbReference type="Proteomes" id="UP000821853">
    <property type="component" value="Unassembled WGS sequence"/>
</dbReference>
<evidence type="ECO:0000313" key="3">
    <source>
        <dbReference type="Proteomes" id="UP000821853"/>
    </source>
</evidence>
<accession>A0A9J6H725</accession>
<dbReference type="Pfam" id="PF02931">
    <property type="entry name" value="Neur_chan_LBD"/>
    <property type="match status" value="1"/>
</dbReference>
<dbReference type="Gene3D" id="2.70.170.10">
    <property type="entry name" value="Neurotransmitter-gated ion-channel ligand-binding domain"/>
    <property type="match status" value="1"/>
</dbReference>
<dbReference type="OrthoDB" id="8890589at2759"/>
<dbReference type="InterPro" id="IPR006202">
    <property type="entry name" value="Neur_chan_lig-bd"/>
</dbReference>
<dbReference type="GO" id="GO:0016020">
    <property type="term" value="C:membrane"/>
    <property type="evidence" value="ECO:0007669"/>
    <property type="project" value="InterPro"/>
</dbReference>
<proteinExistence type="predicted"/>
<dbReference type="SUPFAM" id="SSF63712">
    <property type="entry name" value="Nicotinic receptor ligand binding domain-like"/>
    <property type="match status" value="1"/>
</dbReference>
<dbReference type="InterPro" id="IPR036734">
    <property type="entry name" value="Neur_chan_lig-bd_sf"/>
</dbReference>
<dbReference type="OMA" id="YKVEMYL"/>
<organism evidence="2 3">
    <name type="scientific">Haemaphysalis longicornis</name>
    <name type="common">Bush tick</name>
    <dbReference type="NCBI Taxonomy" id="44386"/>
    <lineage>
        <taxon>Eukaryota</taxon>
        <taxon>Metazoa</taxon>
        <taxon>Ecdysozoa</taxon>
        <taxon>Arthropoda</taxon>
        <taxon>Chelicerata</taxon>
        <taxon>Arachnida</taxon>
        <taxon>Acari</taxon>
        <taxon>Parasitiformes</taxon>
        <taxon>Ixodida</taxon>
        <taxon>Ixodoidea</taxon>
        <taxon>Ixodidae</taxon>
        <taxon>Haemaphysalinae</taxon>
        <taxon>Haemaphysalis</taxon>
    </lineage>
</organism>
<feature type="domain" description="Neurotransmitter-gated ion-channel ligand-binding" evidence="1">
    <location>
        <begin position="2"/>
        <end position="75"/>
    </location>
</feature>
<sequence length="119" mass="14327">MFSMDCYFRQTWYDRRLRFHGDIKVLSVSWQFLELVWKPDTFFFNGKSSYIHKVTVPNKFVRLFNDGRLMYSMRYAHGIKYFLRFNYPLAVISATSPLQVTNILQTIYSIKVALVKIKY</sequence>
<reference evidence="2 3" key="1">
    <citation type="journal article" date="2020" name="Cell">
        <title>Large-Scale Comparative Analyses of Tick Genomes Elucidate Their Genetic Diversity and Vector Capacities.</title>
        <authorList>
            <consortium name="Tick Genome and Microbiome Consortium (TIGMIC)"/>
            <person name="Jia N."/>
            <person name="Wang J."/>
            <person name="Shi W."/>
            <person name="Du L."/>
            <person name="Sun Y."/>
            <person name="Zhan W."/>
            <person name="Jiang J.F."/>
            <person name="Wang Q."/>
            <person name="Zhang B."/>
            <person name="Ji P."/>
            <person name="Bell-Sakyi L."/>
            <person name="Cui X.M."/>
            <person name="Yuan T.T."/>
            <person name="Jiang B.G."/>
            <person name="Yang W.F."/>
            <person name="Lam T.T."/>
            <person name="Chang Q.C."/>
            <person name="Ding S.J."/>
            <person name="Wang X.J."/>
            <person name="Zhu J.G."/>
            <person name="Ruan X.D."/>
            <person name="Zhao L."/>
            <person name="Wei J.T."/>
            <person name="Ye R.Z."/>
            <person name="Que T.C."/>
            <person name="Du C.H."/>
            <person name="Zhou Y.H."/>
            <person name="Cheng J.X."/>
            <person name="Dai P.F."/>
            <person name="Guo W.B."/>
            <person name="Han X.H."/>
            <person name="Huang E.J."/>
            <person name="Li L.F."/>
            <person name="Wei W."/>
            <person name="Gao Y.C."/>
            <person name="Liu J.Z."/>
            <person name="Shao H.Z."/>
            <person name="Wang X."/>
            <person name="Wang C.C."/>
            <person name="Yang T.C."/>
            <person name="Huo Q.B."/>
            <person name="Li W."/>
            <person name="Chen H.Y."/>
            <person name="Chen S.E."/>
            <person name="Zhou L.G."/>
            <person name="Ni X.B."/>
            <person name="Tian J.H."/>
            <person name="Sheng Y."/>
            <person name="Liu T."/>
            <person name="Pan Y.S."/>
            <person name="Xia L.Y."/>
            <person name="Li J."/>
            <person name="Zhao F."/>
            <person name="Cao W.C."/>
        </authorList>
    </citation>
    <scope>NUCLEOTIDE SEQUENCE [LARGE SCALE GENOMIC DNA]</scope>
    <source>
        <strain evidence="2">HaeL-2018</strain>
    </source>
</reference>
<keyword evidence="3" id="KW-1185">Reference proteome</keyword>
<comment type="caution">
    <text evidence="2">The sequence shown here is derived from an EMBL/GenBank/DDBJ whole genome shotgun (WGS) entry which is preliminary data.</text>
</comment>
<evidence type="ECO:0000259" key="1">
    <source>
        <dbReference type="Pfam" id="PF02931"/>
    </source>
</evidence>